<feature type="region of interest" description="Disordered" evidence="1">
    <location>
        <begin position="1"/>
        <end position="134"/>
    </location>
</feature>
<feature type="compositionally biased region" description="Basic and acidic residues" evidence="1">
    <location>
        <begin position="71"/>
        <end position="81"/>
    </location>
</feature>
<dbReference type="AlphaFoldDB" id="A0A9D4H4H9"/>
<dbReference type="Proteomes" id="UP000828390">
    <property type="component" value="Unassembled WGS sequence"/>
</dbReference>
<reference evidence="2" key="2">
    <citation type="submission" date="2020-11" db="EMBL/GenBank/DDBJ databases">
        <authorList>
            <person name="McCartney M.A."/>
            <person name="Auch B."/>
            <person name="Kono T."/>
            <person name="Mallez S."/>
            <person name="Becker A."/>
            <person name="Gohl D.M."/>
            <person name="Silverstein K.A.T."/>
            <person name="Koren S."/>
            <person name="Bechman K.B."/>
            <person name="Herman A."/>
            <person name="Abrahante J.E."/>
            <person name="Garbe J."/>
        </authorList>
    </citation>
    <scope>NUCLEOTIDE SEQUENCE</scope>
    <source>
        <strain evidence="2">Duluth1</strain>
        <tissue evidence="2">Whole animal</tissue>
    </source>
</reference>
<evidence type="ECO:0000313" key="2">
    <source>
        <dbReference type="EMBL" id="KAH3829374.1"/>
    </source>
</evidence>
<gene>
    <name evidence="2" type="ORF">DPMN_131370</name>
</gene>
<evidence type="ECO:0000313" key="3">
    <source>
        <dbReference type="Proteomes" id="UP000828390"/>
    </source>
</evidence>
<proteinExistence type="predicted"/>
<comment type="caution">
    <text evidence="2">The sequence shown here is derived from an EMBL/GenBank/DDBJ whole genome shotgun (WGS) entry which is preliminary data.</text>
</comment>
<organism evidence="2 3">
    <name type="scientific">Dreissena polymorpha</name>
    <name type="common">Zebra mussel</name>
    <name type="synonym">Mytilus polymorpha</name>
    <dbReference type="NCBI Taxonomy" id="45954"/>
    <lineage>
        <taxon>Eukaryota</taxon>
        <taxon>Metazoa</taxon>
        <taxon>Spiralia</taxon>
        <taxon>Lophotrochozoa</taxon>
        <taxon>Mollusca</taxon>
        <taxon>Bivalvia</taxon>
        <taxon>Autobranchia</taxon>
        <taxon>Heteroconchia</taxon>
        <taxon>Euheterodonta</taxon>
        <taxon>Imparidentia</taxon>
        <taxon>Neoheterodontei</taxon>
        <taxon>Myida</taxon>
        <taxon>Dreissenoidea</taxon>
        <taxon>Dreissenidae</taxon>
        <taxon>Dreissena</taxon>
    </lineage>
</organism>
<keyword evidence="3" id="KW-1185">Reference proteome</keyword>
<accession>A0A9D4H4H9</accession>
<feature type="compositionally biased region" description="Polar residues" evidence="1">
    <location>
        <begin position="107"/>
        <end position="117"/>
    </location>
</feature>
<protein>
    <submittedName>
        <fullName evidence="2">Uncharacterized protein</fullName>
    </submittedName>
</protein>
<sequence length="134" mass="14546">MYPNWTGYVQKNTTSISGTVGRVEKKRSRSHTPGARGSTSKRIPLRSAGPSDESKKSVRAPPAPGPGGLRPQEDHLDQRDRRASRKRAFAHPHPRGPGVYGDLIRVTNPNENPNGTGQVRKDTTSISGTVGRVE</sequence>
<feature type="compositionally biased region" description="Basic residues" evidence="1">
    <location>
        <begin position="82"/>
        <end position="94"/>
    </location>
</feature>
<reference evidence="2" key="1">
    <citation type="journal article" date="2019" name="bioRxiv">
        <title>The Genome of the Zebra Mussel, Dreissena polymorpha: A Resource for Invasive Species Research.</title>
        <authorList>
            <person name="McCartney M.A."/>
            <person name="Auch B."/>
            <person name="Kono T."/>
            <person name="Mallez S."/>
            <person name="Zhang Y."/>
            <person name="Obille A."/>
            <person name="Becker A."/>
            <person name="Abrahante J.E."/>
            <person name="Garbe J."/>
            <person name="Badalamenti J.P."/>
            <person name="Herman A."/>
            <person name="Mangelson H."/>
            <person name="Liachko I."/>
            <person name="Sullivan S."/>
            <person name="Sone E.D."/>
            <person name="Koren S."/>
            <person name="Silverstein K.A.T."/>
            <person name="Beckman K.B."/>
            <person name="Gohl D.M."/>
        </authorList>
    </citation>
    <scope>NUCLEOTIDE SEQUENCE</scope>
    <source>
        <strain evidence="2">Duluth1</strain>
        <tissue evidence="2">Whole animal</tissue>
    </source>
</reference>
<feature type="compositionally biased region" description="Polar residues" evidence="1">
    <location>
        <begin position="7"/>
        <end position="18"/>
    </location>
</feature>
<dbReference type="EMBL" id="JAIWYP010000005">
    <property type="protein sequence ID" value="KAH3829374.1"/>
    <property type="molecule type" value="Genomic_DNA"/>
</dbReference>
<evidence type="ECO:0000256" key="1">
    <source>
        <dbReference type="SAM" id="MobiDB-lite"/>
    </source>
</evidence>
<name>A0A9D4H4H9_DREPO</name>